<protein>
    <recommendedName>
        <fullName evidence="7">Major facilitator superfamily (MFS) profile domain-containing protein</fullName>
    </recommendedName>
</protein>
<dbReference type="InterPro" id="IPR011701">
    <property type="entry name" value="MFS"/>
</dbReference>
<feature type="transmembrane region" description="Helical" evidence="4">
    <location>
        <begin position="6"/>
        <end position="25"/>
    </location>
</feature>
<comment type="caution">
    <text evidence="5">The sequence shown here is derived from an EMBL/GenBank/DDBJ whole genome shotgun (WGS) entry which is preliminary data.</text>
</comment>
<dbReference type="AlphaFoldDB" id="A0A2S3VX38"/>
<name>A0A2S3VX38_9PROT</name>
<gene>
    <name evidence="5" type="ORF">KMAL_32010</name>
</gene>
<dbReference type="Gene3D" id="1.20.1250.20">
    <property type="entry name" value="MFS general substrate transporter like domains"/>
    <property type="match status" value="1"/>
</dbReference>
<keyword evidence="2 4" id="KW-1133">Transmembrane helix</keyword>
<dbReference type="EMBL" id="POTC01000110">
    <property type="protein sequence ID" value="POF61182.1"/>
    <property type="molecule type" value="Genomic_DNA"/>
</dbReference>
<evidence type="ECO:0000256" key="1">
    <source>
        <dbReference type="ARBA" id="ARBA00022692"/>
    </source>
</evidence>
<feature type="transmembrane region" description="Helical" evidence="4">
    <location>
        <begin position="45"/>
        <end position="66"/>
    </location>
</feature>
<accession>A0A2S3VX38</accession>
<evidence type="ECO:0000313" key="5">
    <source>
        <dbReference type="EMBL" id="POF61182.1"/>
    </source>
</evidence>
<dbReference type="SUPFAM" id="SSF103473">
    <property type="entry name" value="MFS general substrate transporter"/>
    <property type="match status" value="1"/>
</dbReference>
<dbReference type="PANTHER" id="PTHR42910:SF1">
    <property type="entry name" value="MAJOR FACILITATOR SUPERFAMILY (MFS) PROFILE DOMAIN-CONTAINING PROTEIN"/>
    <property type="match status" value="1"/>
</dbReference>
<evidence type="ECO:0008006" key="7">
    <source>
        <dbReference type="Google" id="ProtNLM"/>
    </source>
</evidence>
<dbReference type="InterPro" id="IPR036259">
    <property type="entry name" value="MFS_trans_sf"/>
</dbReference>
<keyword evidence="3 4" id="KW-0472">Membrane</keyword>
<evidence type="ECO:0000313" key="6">
    <source>
        <dbReference type="Proteomes" id="UP000237344"/>
    </source>
</evidence>
<reference evidence="5 6" key="1">
    <citation type="submission" date="2018-01" db="EMBL/GenBank/DDBJ databases">
        <title>Draft Genome Sequence of Komagataeibacter maltaceti LMG 1529, a Vinegar Producing Acetic Acid Bacterium Isolated from Malt Vinegar Brewery Acetifiers.</title>
        <authorList>
            <person name="Zhang Q."/>
            <person name="Hollensteiner J."/>
            <person name="Poehlein A."/>
            <person name="Daniel R."/>
        </authorList>
    </citation>
    <scope>NUCLEOTIDE SEQUENCE [LARGE SCALE GENOMIC DNA]</scope>
    <source>
        <strain evidence="5 6">LMG 1529</strain>
    </source>
</reference>
<evidence type="ECO:0000256" key="2">
    <source>
        <dbReference type="ARBA" id="ARBA00022989"/>
    </source>
</evidence>
<feature type="transmembrane region" description="Helical" evidence="4">
    <location>
        <begin position="72"/>
        <end position="92"/>
    </location>
</feature>
<dbReference type="Proteomes" id="UP000237344">
    <property type="component" value="Unassembled WGS sequence"/>
</dbReference>
<dbReference type="PANTHER" id="PTHR42910">
    <property type="entry name" value="TRANSPORTER SCO4007-RELATED"/>
    <property type="match status" value="1"/>
</dbReference>
<dbReference type="GO" id="GO:0022857">
    <property type="term" value="F:transmembrane transporter activity"/>
    <property type="evidence" value="ECO:0007669"/>
    <property type="project" value="InterPro"/>
</dbReference>
<organism evidence="5 6">
    <name type="scientific">Novacetimonas maltaceti</name>
    <dbReference type="NCBI Taxonomy" id="1203393"/>
    <lineage>
        <taxon>Bacteria</taxon>
        <taxon>Pseudomonadati</taxon>
        <taxon>Pseudomonadota</taxon>
        <taxon>Alphaproteobacteria</taxon>
        <taxon>Acetobacterales</taxon>
        <taxon>Acetobacteraceae</taxon>
        <taxon>Novacetimonas</taxon>
    </lineage>
</organism>
<keyword evidence="6" id="KW-1185">Reference proteome</keyword>
<proteinExistence type="predicted"/>
<evidence type="ECO:0000256" key="4">
    <source>
        <dbReference type="SAM" id="Phobius"/>
    </source>
</evidence>
<dbReference type="Pfam" id="PF07690">
    <property type="entry name" value="MFS_1"/>
    <property type="match status" value="1"/>
</dbReference>
<sequence>MAALPISLWFLIAGVVLLDFAIQAIHVTSQSLIFASDAEARSRLVGAYMVFYSLGSACGAFSSTLAYAHGGWISVCLLGAGLGFAGLTLACLEKPEAYRANSNSIHGLQTSGQPESEQPQS</sequence>
<keyword evidence="1 4" id="KW-0812">Transmembrane</keyword>
<evidence type="ECO:0000256" key="3">
    <source>
        <dbReference type="ARBA" id="ARBA00023136"/>
    </source>
</evidence>